<feature type="coiled-coil region" evidence="2">
    <location>
        <begin position="451"/>
        <end position="558"/>
    </location>
</feature>
<keyword evidence="1 2" id="KW-0175">Coiled coil</keyword>
<dbReference type="InterPro" id="IPR051301">
    <property type="entry name" value="Optineurin/NFkB_EssMod"/>
</dbReference>
<feature type="coiled-coil region" evidence="2">
    <location>
        <begin position="351"/>
        <end position="385"/>
    </location>
</feature>
<evidence type="ECO:0000313" key="6">
    <source>
        <dbReference type="RefSeq" id="XP_030765253.1"/>
    </source>
</evidence>
<evidence type="ECO:0000313" key="7">
    <source>
        <dbReference type="RefSeq" id="XP_030765255.1"/>
    </source>
</evidence>
<dbReference type="GeneID" id="115889409"/>
<dbReference type="RefSeq" id="XP_030765256.1">
    <property type="nucleotide sequence ID" value="XM_030909396.1"/>
</dbReference>
<feature type="coiled-coil region" evidence="2">
    <location>
        <begin position="206"/>
        <end position="312"/>
    </location>
</feature>
<dbReference type="PANTHER" id="PTHR31553:SF1">
    <property type="entry name" value="NF-KAPPA-B ESSENTIAL MODULATOR"/>
    <property type="match status" value="1"/>
</dbReference>
<dbReference type="Pfam" id="PF11577">
    <property type="entry name" value="NEMO"/>
    <property type="match status" value="1"/>
</dbReference>
<proteinExistence type="predicted"/>
<dbReference type="Gene3D" id="1.20.5.390">
    <property type="entry name" value="L1 transposable element, trimerization domain"/>
    <property type="match status" value="1"/>
</dbReference>
<dbReference type="InterPro" id="IPR032419">
    <property type="entry name" value="CC2-LZ_dom"/>
</dbReference>
<dbReference type="InterPro" id="IPR021063">
    <property type="entry name" value="NEMO_N"/>
</dbReference>
<dbReference type="Proteomes" id="UP000504635">
    <property type="component" value="Unplaced"/>
</dbReference>
<name>A0A6J2YMP2_SITOR</name>
<evidence type="ECO:0000259" key="4">
    <source>
        <dbReference type="Pfam" id="PF16516"/>
    </source>
</evidence>
<dbReference type="PANTHER" id="PTHR31553">
    <property type="entry name" value="NF-KAPPA-B ESSENTIAL MODULATOR"/>
    <property type="match status" value="1"/>
</dbReference>
<dbReference type="GO" id="GO:0005737">
    <property type="term" value="C:cytoplasm"/>
    <property type="evidence" value="ECO:0007669"/>
    <property type="project" value="TreeGrafter"/>
</dbReference>
<accession>A0A6J2YMP2</accession>
<evidence type="ECO:0000313" key="8">
    <source>
        <dbReference type="RefSeq" id="XP_030765256.1"/>
    </source>
</evidence>
<evidence type="ECO:0000259" key="3">
    <source>
        <dbReference type="Pfam" id="PF11577"/>
    </source>
</evidence>
<evidence type="ECO:0000256" key="1">
    <source>
        <dbReference type="ARBA" id="ARBA00023054"/>
    </source>
</evidence>
<evidence type="ECO:0000256" key="2">
    <source>
        <dbReference type="SAM" id="Coils"/>
    </source>
</evidence>
<dbReference type="Pfam" id="PF16516">
    <property type="entry name" value="CC2-LZ"/>
    <property type="match status" value="1"/>
</dbReference>
<dbReference type="RefSeq" id="XP_030765255.1">
    <property type="nucleotide sequence ID" value="XM_030909395.1"/>
</dbReference>
<dbReference type="GO" id="GO:0070530">
    <property type="term" value="F:K63-linked polyubiquitin modification-dependent protein binding"/>
    <property type="evidence" value="ECO:0007669"/>
    <property type="project" value="TreeGrafter"/>
</dbReference>
<dbReference type="GO" id="GO:0043122">
    <property type="term" value="P:regulation of canonical NF-kappaB signal transduction"/>
    <property type="evidence" value="ECO:0007669"/>
    <property type="project" value="TreeGrafter"/>
</dbReference>
<organism evidence="5 6">
    <name type="scientific">Sitophilus oryzae</name>
    <name type="common">Rice weevil</name>
    <name type="synonym">Curculio oryzae</name>
    <dbReference type="NCBI Taxonomy" id="7048"/>
    <lineage>
        <taxon>Eukaryota</taxon>
        <taxon>Metazoa</taxon>
        <taxon>Ecdysozoa</taxon>
        <taxon>Arthropoda</taxon>
        <taxon>Hexapoda</taxon>
        <taxon>Insecta</taxon>
        <taxon>Pterygota</taxon>
        <taxon>Neoptera</taxon>
        <taxon>Endopterygota</taxon>
        <taxon>Coleoptera</taxon>
        <taxon>Polyphaga</taxon>
        <taxon>Cucujiformia</taxon>
        <taxon>Curculionidae</taxon>
        <taxon>Dryophthorinae</taxon>
        <taxon>Sitophilus</taxon>
    </lineage>
</organism>
<dbReference type="Gene3D" id="1.20.5.990">
    <property type="entry name" value="Nemo cc2-lz domain - 1d5 darpin complex"/>
    <property type="match status" value="1"/>
</dbReference>
<dbReference type="GO" id="GO:0005634">
    <property type="term" value="C:nucleus"/>
    <property type="evidence" value="ECO:0007669"/>
    <property type="project" value="TreeGrafter"/>
</dbReference>
<sequence length="615" mass="70274">MATSNIGTTIFNIPPEPKPVPTLNSDEESFVILGKSLEGLLYEEDSGTSIILEAKQLLKEELEKISLQVKEQELKNGHQGNPLFANGVNEKQPSVSDNKVDLETSQCKFHTANFEDKNYHSTALPTMPSHLAVADETNKAISIISFAPNEFQSEELQNKVSQLIEENVNLKDTIIQNNNSMKAQYERIVAWQSEVEKVHQTHKEKFMKAKECIETLKKENASLQLEVENLKEALRENQQLVQNNGENVDKIELDKAKNEIKELKEVIENVTLKNAEAINIEVGKQTLVEQKLANYEEALEDAYKTIKELKANKNLELASLGSLKVLEEKSQKEIVSLQTQLAKSLQHSDTASRLSYELEQAKYKITELEQHREINENHLKEANNRCDVIMADKKALSESICALTKVIDDKQNELCSLKQQLSDKNLELQGVVLQLKSQYKQQQSGVDNEQVANLRQQLMQAQKAYTECNQAKVQLQAQSNKLQTENYEFSQKLLTKQEEEDTLYALKAQLEVYKSDFEAEREAKEDIKREKLKLSEDLQNLHRRNIQMQEEIELYREQVNQFHPVSTTRRGEEARSNSGSDKHVYRCPKCSFGFTTLQAVENHVARCLELDDSLP</sequence>
<gene>
    <name evidence="6 7 8" type="primary">LOC115889409</name>
</gene>
<dbReference type="KEGG" id="soy:115889409"/>
<feature type="domain" description="NF-kappa-B essential modulator NEMO N-terminal" evidence="3">
    <location>
        <begin position="154"/>
        <end position="220"/>
    </location>
</feature>
<evidence type="ECO:0000313" key="5">
    <source>
        <dbReference type="Proteomes" id="UP000504635"/>
    </source>
</evidence>
<dbReference type="RefSeq" id="XP_030765253.1">
    <property type="nucleotide sequence ID" value="XM_030909393.1"/>
</dbReference>
<reference evidence="6 7" key="1">
    <citation type="submission" date="2025-04" db="UniProtKB">
        <authorList>
            <consortium name="RefSeq"/>
        </authorList>
    </citation>
    <scope>IDENTIFICATION</scope>
    <source>
        <tissue evidence="6 7">Gonads</tissue>
    </source>
</reference>
<keyword evidence="5" id="KW-1185">Reference proteome</keyword>
<dbReference type="OrthoDB" id="6343844at2759"/>
<dbReference type="AlphaFoldDB" id="A0A6J2YMP2"/>
<feature type="domain" description="NF-kappa-B essential modulator NEMO CC2-LZ" evidence="4">
    <location>
        <begin position="440"/>
        <end position="548"/>
    </location>
</feature>
<protein>
    <submittedName>
        <fullName evidence="6 7">Optineurin-like isoform X1</fullName>
    </submittedName>
</protein>